<evidence type="ECO:0000256" key="8">
    <source>
        <dbReference type="ARBA" id="ARBA00022989"/>
    </source>
</evidence>
<evidence type="ECO:0000313" key="13">
    <source>
        <dbReference type="Proteomes" id="UP001156664"/>
    </source>
</evidence>
<feature type="transmembrane region" description="Helical" evidence="11">
    <location>
        <begin position="12"/>
        <end position="30"/>
    </location>
</feature>
<dbReference type="HAMAP" id="MF_00276">
    <property type="entry name" value="KdpC"/>
    <property type="match status" value="1"/>
</dbReference>
<dbReference type="Proteomes" id="UP001156664">
    <property type="component" value="Unassembled WGS sequence"/>
</dbReference>
<dbReference type="PIRSF" id="PIRSF001296">
    <property type="entry name" value="K_ATPase_KdpC"/>
    <property type="match status" value="1"/>
</dbReference>
<reference evidence="13" key="1">
    <citation type="journal article" date="2019" name="Int. J. Syst. Evol. Microbiol.">
        <title>The Global Catalogue of Microorganisms (GCM) 10K type strain sequencing project: providing services to taxonomists for standard genome sequencing and annotation.</title>
        <authorList>
            <consortium name="The Broad Institute Genomics Platform"/>
            <consortium name="The Broad Institute Genome Sequencing Center for Infectious Disease"/>
            <person name="Wu L."/>
            <person name="Ma J."/>
        </authorList>
    </citation>
    <scope>NUCLEOTIDE SEQUENCE [LARGE SCALE GENOMIC DNA]</scope>
    <source>
        <strain evidence="13">NBRC 105857</strain>
    </source>
</reference>
<accession>A0ABQ5YR68</accession>
<comment type="subunit">
    <text evidence="11">The system is composed of three essential subunits: KdpA, KdpB and KdpC.</text>
</comment>
<keyword evidence="10 11" id="KW-0472">Membrane</keyword>
<evidence type="ECO:0000256" key="4">
    <source>
        <dbReference type="ARBA" id="ARBA00022692"/>
    </source>
</evidence>
<dbReference type="RefSeq" id="WP_284281796.1">
    <property type="nucleotide sequence ID" value="NZ_BSOJ01000027.1"/>
</dbReference>
<comment type="similarity">
    <text evidence="11">Belongs to the KdpC family.</text>
</comment>
<keyword evidence="3 11" id="KW-0633">Potassium transport</keyword>
<evidence type="ECO:0000313" key="12">
    <source>
        <dbReference type="EMBL" id="GLR27084.1"/>
    </source>
</evidence>
<evidence type="ECO:0000256" key="11">
    <source>
        <dbReference type="HAMAP-Rule" id="MF_00276"/>
    </source>
</evidence>
<evidence type="ECO:0000256" key="2">
    <source>
        <dbReference type="ARBA" id="ARBA00022475"/>
    </source>
</evidence>
<name>A0ABQ5YR68_9BURK</name>
<evidence type="ECO:0000256" key="3">
    <source>
        <dbReference type="ARBA" id="ARBA00022538"/>
    </source>
</evidence>
<keyword evidence="9 11" id="KW-0406">Ion transport</keyword>
<sequence length="196" mass="21086">MKSATIELVRPVIGLLIVTLGVFGLVYTLCGTGAGQLLYREQANGSLIIQNGTVRGSYLVAQAFPNQQYFLSRPSAANYDPMTMGASNMALSNPALNARIRKDALDLRARLGLEPKQTIPADLLTESASGIDPDISVESALLQLPAVASARHVSTQRLQSLVSELTQTPQFGLLGEARVNVMQLNTHLDQLDKVKN</sequence>
<evidence type="ECO:0000256" key="10">
    <source>
        <dbReference type="ARBA" id="ARBA00023136"/>
    </source>
</evidence>
<evidence type="ECO:0000256" key="9">
    <source>
        <dbReference type="ARBA" id="ARBA00023065"/>
    </source>
</evidence>
<evidence type="ECO:0000256" key="6">
    <source>
        <dbReference type="ARBA" id="ARBA00022840"/>
    </source>
</evidence>
<keyword evidence="8 11" id="KW-1133">Transmembrane helix</keyword>
<keyword evidence="2 11" id="KW-1003">Cell membrane</keyword>
<proteinExistence type="inferred from homology"/>
<keyword evidence="13" id="KW-1185">Reference proteome</keyword>
<keyword evidence="4 11" id="KW-0812">Transmembrane</keyword>
<comment type="function">
    <text evidence="11">Part of the high-affinity ATP-driven potassium transport (or Kdp) system, which catalyzes the hydrolysis of ATP coupled with the electrogenic transport of potassium into the cytoplasm. This subunit acts as a catalytic chaperone that increases the ATP-binding affinity of the ATP-hydrolyzing subunit KdpB by the formation of a transient KdpB/KdpC/ATP ternary complex.</text>
</comment>
<comment type="subcellular location">
    <subcellularLocation>
        <location evidence="11">Cell membrane</location>
        <topology evidence="11">Single-pass membrane protein</topology>
    </subcellularLocation>
</comment>
<evidence type="ECO:0000256" key="7">
    <source>
        <dbReference type="ARBA" id="ARBA00022958"/>
    </source>
</evidence>
<dbReference type="PANTHER" id="PTHR30042:SF2">
    <property type="entry name" value="POTASSIUM-TRANSPORTING ATPASE KDPC SUBUNIT"/>
    <property type="match status" value="1"/>
</dbReference>
<keyword evidence="1 11" id="KW-0813">Transport</keyword>
<dbReference type="Pfam" id="PF02669">
    <property type="entry name" value="KdpC"/>
    <property type="match status" value="1"/>
</dbReference>
<evidence type="ECO:0000256" key="5">
    <source>
        <dbReference type="ARBA" id="ARBA00022741"/>
    </source>
</evidence>
<dbReference type="PANTHER" id="PTHR30042">
    <property type="entry name" value="POTASSIUM-TRANSPORTING ATPASE C CHAIN"/>
    <property type="match status" value="1"/>
</dbReference>
<dbReference type="EMBL" id="BSOJ01000027">
    <property type="protein sequence ID" value="GLR27084.1"/>
    <property type="molecule type" value="Genomic_DNA"/>
</dbReference>
<dbReference type="InterPro" id="IPR003820">
    <property type="entry name" value="KdpC"/>
</dbReference>
<evidence type="ECO:0000256" key="1">
    <source>
        <dbReference type="ARBA" id="ARBA00022448"/>
    </source>
</evidence>
<keyword evidence="6 11" id="KW-0067">ATP-binding</keyword>
<organism evidence="12 13">
    <name type="scientific">Limnobacter litoralis</name>
    <dbReference type="NCBI Taxonomy" id="481366"/>
    <lineage>
        <taxon>Bacteria</taxon>
        <taxon>Pseudomonadati</taxon>
        <taxon>Pseudomonadota</taxon>
        <taxon>Betaproteobacteria</taxon>
        <taxon>Burkholderiales</taxon>
        <taxon>Burkholderiaceae</taxon>
        <taxon>Limnobacter</taxon>
    </lineage>
</organism>
<protein>
    <recommendedName>
        <fullName evidence="11">Potassium-transporting ATPase KdpC subunit</fullName>
    </recommendedName>
    <alternativeName>
        <fullName evidence="11">ATP phosphohydrolase [potassium-transporting] C chain</fullName>
    </alternativeName>
    <alternativeName>
        <fullName evidence="11">Potassium-binding and translocating subunit C</fullName>
    </alternativeName>
    <alternativeName>
        <fullName evidence="11">Potassium-translocating ATPase C chain</fullName>
    </alternativeName>
</protein>
<dbReference type="NCBIfam" id="NF001454">
    <property type="entry name" value="PRK00315.1"/>
    <property type="match status" value="1"/>
</dbReference>
<gene>
    <name evidence="11 12" type="primary">kdpC</name>
    <name evidence="12" type="ORF">GCM10007875_21750</name>
</gene>
<comment type="caution">
    <text evidence="12">The sequence shown here is derived from an EMBL/GenBank/DDBJ whole genome shotgun (WGS) entry which is preliminary data.</text>
</comment>
<keyword evidence="5 11" id="KW-0547">Nucleotide-binding</keyword>
<keyword evidence="7 11" id="KW-0630">Potassium</keyword>
<dbReference type="NCBIfam" id="TIGR00681">
    <property type="entry name" value="kdpC"/>
    <property type="match status" value="1"/>
</dbReference>